<dbReference type="Proteomes" id="UP001597497">
    <property type="component" value="Unassembled WGS sequence"/>
</dbReference>
<dbReference type="EMBL" id="JBHUMM010000042">
    <property type="protein sequence ID" value="MFD2672525.1"/>
    <property type="molecule type" value="Genomic_DNA"/>
</dbReference>
<evidence type="ECO:0000313" key="1">
    <source>
        <dbReference type="EMBL" id="MFD2672525.1"/>
    </source>
</evidence>
<keyword evidence="2" id="KW-1185">Reference proteome</keyword>
<name>A0ABW5RD57_9BACL</name>
<sequence length="141" mass="15962">MKQILTFILFSLLLCWLMFAPIYKHVLIMRQALLQKEVDYLLEIGTNANHGYIDGTMIAQSRERLAQHGFSETDIVYDITTTNGQQADSAASRVIRGEGIQLTVSYPYQELFLIDRLIGIEGPDESARMGARGMQMSEYVP</sequence>
<gene>
    <name evidence="1" type="ORF">ACFSUC_13225</name>
</gene>
<evidence type="ECO:0000313" key="2">
    <source>
        <dbReference type="Proteomes" id="UP001597497"/>
    </source>
</evidence>
<organism evidence="1 2">
    <name type="scientific">Marinicrinis sediminis</name>
    <dbReference type="NCBI Taxonomy" id="1652465"/>
    <lineage>
        <taxon>Bacteria</taxon>
        <taxon>Bacillati</taxon>
        <taxon>Bacillota</taxon>
        <taxon>Bacilli</taxon>
        <taxon>Bacillales</taxon>
        <taxon>Paenibacillaceae</taxon>
    </lineage>
</organism>
<proteinExistence type="predicted"/>
<accession>A0ABW5RD57</accession>
<dbReference type="RefSeq" id="WP_379930091.1">
    <property type="nucleotide sequence ID" value="NZ_JBHUMM010000042.1"/>
</dbReference>
<protein>
    <recommendedName>
        <fullName evidence="3">ABC transporter permease</fullName>
    </recommendedName>
</protein>
<evidence type="ECO:0008006" key="3">
    <source>
        <dbReference type="Google" id="ProtNLM"/>
    </source>
</evidence>
<comment type="caution">
    <text evidence="1">The sequence shown here is derived from an EMBL/GenBank/DDBJ whole genome shotgun (WGS) entry which is preliminary data.</text>
</comment>
<reference evidence="2" key="1">
    <citation type="journal article" date="2019" name="Int. J. Syst. Evol. Microbiol.">
        <title>The Global Catalogue of Microorganisms (GCM) 10K type strain sequencing project: providing services to taxonomists for standard genome sequencing and annotation.</title>
        <authorList>
            <consortium name="The Broad Institute Genomics Platform"/>
            <consortium name="The Broad Institute Genome Sequencing Center for Infectious Disease"/>
            <person name="Wu L."/>
            <person name="Ma J."/>
        </authorList>
    </citation>
    <scope>NUCLEOTIDE SEQUENCE [LARGE SCALE GENOMIC DNA]</scope>
    <source>
        <strain evidence="2">KCTC 33676</strain>
    </source>
</reference>